<dbReference type="EMBL" id="JAXOVC010000012">
    <property type="protein sequence ID" value="KAK4495101.1"/>
    <property type="molecule type" value="Genomic_DNA"/>
</dbReference>
<organism evidence="3 4">
    <name type="scientific">Zasmidium cellare</name>
    <name type="common">Wine cellar mold</name>
    <name type="synonym">Racodium cellare</name>
    <dbReference type="NCBI Taxonomy" id="395010"/>
    <lineage>
        <taxon>Eukaryota</taxon>
        <taxon>Fungi</taxon>
        <taxon>Dikarya</taxon>
        <taxon>Ascomycota</taxon>
        <taxon>Pezizomycotina</taxon>
        <taxon>Dothideomycetes</taxon>
        <taxon>Dothideomycetidae</taxon>
        <taxon>Mycosphaerellales</taxon>
        <taxon>Mycosphaerellaceae</taxon>
        <taxon>Zasmidium</taxon>
    </lineage>
</organism>
<comment type="caution">
    <text evidence="3">The sequence shown here is derived from an EMBL/GenBank/DDBJ whole genome shotgun (WGS) entry which is preliminary data.</text>
</comment>
<keyword evidence="1" id="KW-0812">Transmembrane</keyword>
<feature type="transmembrane region" description="Helical" evidence="1">
    <location>
        <begin position="499"/>
        <end position="517"/>
    </location>
</feature>
<reference evidence="3 4" key="1">
    <citation type="journal article" date="2023" name="G3 (Bethesda)">
        <title>A chromosome-level genome assembly of Zasmidium syzygii isolated from banana leaves.</title>
        <authorList>
            <person name="van Westerhoven A.C."/>
            <person name="Mehrabi R."/>
            <person name="Talebi R."/>
            <person name="Steentjes M.B.F."/>
            <person name="Corcolon B."/>
            <person name="Chong P.A."/>
            <person name="Kema G.H.J."/>
            <person name="Seidl M.F."/>
        </authorList>
    </citation>
    <scope>NUCLEOTIDE SEQUENCE [LARGE SCALE GENOMIC DNA]</scope>
    <source>
        <strain evidence="3 4">P124</strain>
    </source>
</reference>
<protein>
    <recommendedName>
        <fullName evidence="2">Heterokaryon incompatibility domain-containing protein</fullName>
    </recommendedName>
</protein>
<evidence type="ECO:0000313" key="4">
    <source>
        <dbReference type="Proteomes" id="UP001305779"/>
    </source>
</evidence>
<feature type="transmembrane region" description="Helical" evidence="1">
    <location>
        <begin position="466"/>
        <end position="493"/>
    </location>
</feature>
<gene>
    <name evidence="3" type="ORF">PRZ48_013428</name>
</gene>
<dbReference type="InterPro" id="IPR010730">
    <property type="entry name" value="HET"/>
</dbReference>
<dbReference type="Proteomes" id="UP001305779">
    <property type="component" value="Unassembled WGS sequence"/>
</dbReference>
<evidence type="ECO:0000313" key="3">
    <source>
        <dbReference type="EMBL" id="KAK4495101.1"/>
    </source>
</evidence>
<proteinExistence type="predicted"/>
<accession>A0ABR0E1M9</accession>
<keyword evidence="1" id="KW-1133">Transmembrane helix</keyword>
<dbReference type="PANTHER" id="PTHR10622">
    <property type="entry name" value="HET DOMAIN-CONTAINING PROTEIN"/>
    <property type="match status" value="1"/>
</dbReference>
<evidence type="ECO:0000259" key="2">
    <source>
        <dbReference type="Pfam" id="PF06985"/>
    </source>
</evidence>
<dbReference type="PANTHER" id="PTHR10622:SF10">
    <property type="entry name" value="HET DOMAIN-CONTAINING PROTEIN"/>
    <property type="match status" value="1"/>
</dbReference>
<feature type="transmembrane region" description="Helical" evidence="1">
    <location>
        <begin position="429"/>
        <end position="454"/>
    </location>
</feature>
<keyword evidence="1" id="KW-0472">Membrane</keyword>
<evidence type="ECO:0000256" key="1">
    <source>
        <dbReference type="SAM" id="Phobius"/>
    </source>
</evidence>
<keyword evidence="4" id="KW-1185">Reference proteome</keyword>
<name>A0ABR0E1M9_ZASCE</name>
<sequence>MRLIDTRQLKFKEFLGSDIPEYAILSHCWGDDEVSYHDFLAGRKQDGLGYKKITDCCALALEQGLSWAWVDTCCIDKSSSAELSEAINSMRAWYERSTICFAFLPEEIVSRQVWSVEEPTWFHYCHTTGYQGTFVSTPEETFSTPFCNACFSKSRWFTRGWTLQELLAPKDVLFLDRNLAKIGPMGLLAYEIAKITGIDRQYLVNHKAFHRASVACRMSWASSRQTTRVEDIAYCLLGLFDINMPLLYGEGNKAFLRLQQYIFESIPDDSLLAWTAIRSSRLQGIFAQHPSDFANSKHIVPVPRMLSVPPNRLTSVGLELYFPVPWHHLPIHRRSHELVKEMTVPLACRRQDAENANREVVVIKLSNSQALQPNLFLRVNAGKHHTEPDMRNRFLSKVVLVRFDKLYVHSGSTTIVPPRSFDEDGWDHFLLMTNNSVCMMIPIVLALCEAAHLFDDLSASQKTAGIWLVLTLGSLGATAKLYYSFAVLVAIAIMPDVGLAQFVTVIFSCWVGARLFMRNPSLVASGQEALGE</sequence>
<dbReference type="Pfam" id="PF06985">
    <property type="entry name" value="HET"/>
    <property type="match status" value="1"/>
</dbReference>
<feature type="domain" description="Heterokaryon incompatibility" evidence="2">
    <location>
        <begin position="22"/>
        <end position="165"/>
    </location>
</feature>